<dbReference type="GO" id="GO:0016887">
    <property type="term" value="F:ATP hydrolysis activity"/>
    <property type="evidence" value="ECO:0007669"/>
    <property type="project" value="InterPro"/>
</dbReference>
<dbReference type="Pfam" id="PF13304">
    <property type="entry name" value="AAA_21"/>
    <property type="match status" value="2"/>
</dbReference>
<accession>A0A3P1WNZ2</accession>
<dbReference type="PANTHER" id="PTHR40396">
    <property type="entry name" value="ATPASE-LIKE PROTEIN"/>
    <property type="match status" value="1"/>
</dbReference>
<organism evidence="2 3">
    <name type="scientific">Arachnia propionica</name>
    <dbReference type="NCBI Taxonomy" id="1750"/>
    <lineage>
        <taxon>Bacteria</taxon>
        <taxon>Bacillati</taxon>
        <taxon>Actinomycetota</taxon>
        <taxon>Actinomycetes</taxon>
        <taxon>Propionibacteriales</taxon>
        <taxon>Propionibacteriaceae</taxon>
        <taxon>Arachnia</taxon>
    </lineage>
</organism>
<keyword evidence="2" id="KW-0547">Nucleotide-binding</keyword>
<proteinExistence type="predicted"/>
<dbReference type="GO" id="GO:0005524">
    <property type="term" value="F:ATP binding"/>
    <property type="evidence" value="ECO:0007669"/>
    <property type="project" value="UniProtKB-KW"/>
</dbReference>
<name>A0A3P1WNZ2_9ACTN</name>
<feature type="domain" description="ATPase AAA-type core" evidence="1">
    <location>
        <begin position="45"/>
        <end position="145"/>
    </location>
</feature>
<dbReference type="RefSeq" id="WP_125229200.1">
    <property type="nucleotide sequence ID" value="NZ_RQYT01000059.1"/>
</dbReference>
<dbReference type="PANTHER" id="PTHR40396:SF1">
    <property type="entry name" value="ATPASE AAA-TYPE CORE DOMAIN-CONTAINING PROTEIN"/>
    <property type="match status" value="1"/>
</dbReference>
<comment type="caution">
    <text evidence="2">The sequence shown here is derived from an EMBL/GenBank/DDBJ whole genome shotgun (WGS) entry which is preliminary data.</text>
</comment>
<dbReference type="Gene3D" id="3.40.50.300">
    <property type="entry name" value="P-loop containing nucleotide triphosphate hydrolases"/>
    <property type="match status" value="2"/>
</dbReference>
<dbReference type="AlphaFoldDB" id="A0A3P1WNZ2"/>
<dbReference type="InterPro" id="IPR027417">
    <property type="entry name" value="P-loop_NTPase"/>
</dbReference>
<dbReference type="EMBL" id="RQYT01000059">
    <property type="protein sequence ID" value="RRD47656.1"/>
    <property type="molecule type" value="Genomic_DNA"/>
</dbReference>
<keyword evidence="2" id="KW-0067">ATP-binding</keyword>
<evidence type="ECO:0000313" key="3">
    <source>
        <dbReference type="Proteomes" id="UP000280935"/>
    </source>
</evidence>
<dbReference type="OrthoDB" id="9809324at2"/>
<gene>
    <name evidence="2" type="ORF">EII35_14620</name>
</gene>
<protein>
    <submittedName>
        <fullName evidence="2">ATP-binding protein</fullName>
    </submittedName>
</protein>
<evidence type="ECO:0000259" key="1">
    <source>
        <dbReference type="Pfam" id="PF13304"/>
    </source>
</evidence>
<reference evidence="2 3" key="1">
    <citation type="submission" date="2018-11" db="EMBL/GenBank/DDBJ databases">
        <title>Genomes From Bacteria Associated with the Canine Oral Cavity: a Test Case for Automated Genome-Based Taxonomic Assignment.</title>
        <authorList>
            <person name="Coil D.A."/>
            <person name="Jospin G."/>
            <person name="Darling A.E."/>
            <person name="Wallis C."/>
            <person name="Davis I.J."/>
            <person name="Harris S."/>
            <person name="Eisen J.A."/>
            <person name="Holcombe L.J."/>
            <person name="O'Flynn C."/>
        </authorList>
    </citation>
    <scope>NUCLEOTIDE SEQUENCE [LARGE SCALE GENOMIC DNA]</scope>
    <source>
        <strain evidence="2 3">OH2822_COT-296</strain>
    </source>
</reference>
<feature type="domain" description="ATPase AAA-type core" evidence="1">
    <location>
        <begin position="261"/>
        <end position="375"/>
    </location>
</feature>
<dbReference type="SUPFAM" id="SSF52540">
    <property type="entry name" value="P-loop containing nucleoside triphosphate hydrolases"/>
    <property type="match status" value="1"/>
</dbReference>
<sequence length="445" mass="49138">MLLLSFTARNHKSIRDGAVLEFNRPELRTLRPAPGATWESSVYPVAGLFGANASGKSTVLDALKYVLSAIRYSATSWLERKQIPRAPFRLDAGSLRTPSRYELDFVLDGTRHTYGFEVDDEGIVAEWLRDVPRTRPRVLFERTSDRVSYGRGVVSMGRVAARELLLSRAITLKHDVLAPIGSALLDGVEIVPLGEEERRNRIGAIVDDLAEGRSTPEMISTVLRMADVGIRGVSLREDALPPSLLERMLRFREAFQILVQDIDDPPEESTSELGEGEGLPEPAVEAVIRGLEFDHGCDAGPFTMREESDGTLAWLALAIPAINRLRKGGLFVVDELGASLHPHLAEILIGFFQNPEFNTAGAQLLFTSHDTHLLSNLSELGFEKGQIWFTEKENDGATELFSLADFTTHRDDNVAKRYLEGRYGALPRLAPSLIHTLLEDGQGAA</sequence>
<dbReference type="Proteomes" id="UP000280935">
    <property type="component" value="Unassembled WGS sequence"/>
</dbReference>
<evidence type="ECO:0000313" key="2">
    <source>
        <dbReference type="EMBL" id="RRD47656.1"/>
    </source>
</evidence>
<dbReference type="InterPro" id="IPR003959">
    <property type="entry name" value="ATPase_AAA_core"/>
</dbReference>